<organism evidence="1 2">
    <name type="scientific">Olivibacter oleidegradans</name>
    <dbReference type="NCBI Taxonomy" id="760123"/>
    <lineage>
        <taxon>Bacteria</taxon>
        <taxon>Pseudomonadati</taxon>
        <taxon>Bacteroidota</taxon>
        <taxon>Sphingobacteriia</taxon>
        <taxon>Sphingobacteriales</taxon>
        <taxon>Sphingobacteriaceae</taxon>
        <taxon>Olivibacter</taxon>
    </lineage>
</organism>
<name>A0ABV6HG71_9SPHI</name>
<evidence type="ECO:0000313" key="2">
    <source>
        <dbReference type="Proteomes" id="UP001589774"/>
    </source>
</evidence>
<dbReference type="EMBL" id="JBHLWO010000001">
    <property type="protein sequence ID" value="MFC0317889.1"/>
    <property type="molecule type" value="Genomic_DNA"/>
</dbReference>
<proteinExistence type="predicted"/>
<dbReference type="Proteomes" id="UP001589774">
    <property type="component" value="Unassembled WGS sequence"/>
</dbReference>
<dbReference type="SUPFAM" id="SSF53756">
    <property type="entry name" value="UDP-Glycosyltransferase/glycogen phosphorylase"/>
    <property type="match status" value="1"/>
</dbReference>
<accession>A0ABV6HG71</accession>
<reference evidence="1 2" key="1">
    <citation type="submission" date="2024-09" db="EMBL/GenBank/DDBJ databases">
        <authorList>
            <person name="Sun Q."/>
            <person name="Mori K."/>
        </authorList>
    </citation>
    <scope>NUCLEOTIDE SEQUENCE [LARGE SCALE GENOMIC DNA]</scope>
    <source>
        <strain evidence="1 2">CCM 7765</strain>
    </source>
</reference>
<sequence length="393" mass="44932">MSKQLFYIEPFMRGNQHAPFNAAMLQVLQCVYPEAAVTLWCSPDHLLALKEQSPLSAQITHKPLNVPALQTANKIRWFYKHAAECWILTKLLIQAHSDAVDLVYFAFLSPPAQWLLSCYRVFFFKKCNIIVQLHGLELLKSSAQNKAVDRLYAWLLRNAFSRKRSGLYYIVLERRARSYLQEKQLIPPAHLLYIPHPYLFPQPVARQKSANVVTFVHLGVARLSKGSQHFFELAKQFKEEIAQRKLIFQVVGHLLPEMAPYVNSYVVYPKKGEMLPLAEYQEALASADYALFCYGTDSYELTGSGALMDAIAAHKTILGLRNPSFSEIFAIVAQPPGVLFDTLEEMEQYIRSIIHLKTPSQTDREVAFKMLQEHFGVANVAEELRIQLKRVLC</sequence>
<evidence type="ECO:0000313" key="1">
    <source>
        <dbReference type="EMBL" id="MFC0317889.1"/>
    </source>
</evidence>
<comment type="caution">
    <text evidence="1">The sequence shown here is derived from an EMBL/GenBank/DDBJ whole genome shotgun (WGS) entry which is preliminary data.</text>
</comment>
<gene>
    <name evidence="1" type="ORF">ACFFI0_06195</name>
</gene>
<protein>
    <submittedName>
        <fullName evidence="1">Glycosyltransferase</fullName>
    </submittedName>
</protein>
<keyword evidence="2" id="KW-1185">Reference proteome</keyword>
<dbReference type="RefSeq" id="WP_130854369.1">
    <property type="nucleotide sequence ID" value="NZ_JBHLWO010000001.1"/>
</dbReference>